<accession>A0AAN4PLV2</accession>
<comment type="subcellular location">
    <subcellularLocation>
        <location evidence="1">Mitochondrion</location>
    </subcellularLocation>
</comment>
<proteinExistence type="inferred from homology"/>
<evidence type="ECO:0000256" key="2">
    <source>
        <dbReference type="ARBA" id="ARBA00005543"/>
    </source>
</evidence>
<evidence type="ECO:0000313" key="8">
    <source>
        <dbReference type="Proteomes" id="UP000051487"/>
    </source>
</evidence>
<dbReference type="InterPro" id="IPR011009">
    <property type="entry name" value="Kinase-like_dom_sf"/>
</dbReference>
<reference evidence="7 8" key="1">
    <citation type="submission" date="2015-11" db="EMBL/GenBank/DDBJ databases">
        <title>Aspergillus lentulus strain IFM 54703T.</title>
        <authorList>
            <person name="Kusuya Y."/>
            <person name="Sakai K."/>
            <person name="Kamei K."/>
            <person name="Takahashi H."/>
            <person name="Yaguchi T."/>
        </authorList>
    </citation>
    <scope>NUCLEOTIDE SEQUENCE [LARGE SCALE GENOMIC DNA]</scope>
    <source>
        <strain evidence="7 8">IFM 54703</strain>
    </source>
</reference>
<evidence type="ECO:0000256" key="3">
    <source>
        <dbReference type="ARBA" id="ARBA00016197"/>
    </source>
</evidence>
<keyword evidence="5" id="KW-0496">Mitochondrion</keyword>
<evidence type="ECO:0000256" key="4">
    <source>
        <dbReference type="ARBA" id="ARBA00022946"/>
    </source>
</evidence>
<evidence type="ECO:0000256" key="1">
    <source>
        <dbReference type="ARBA" id="ARBA00004173"/>
    </source>
</evidence>
<evidence type="ECO:0000313" key="7">
    <source>
        <dbReference type="EMBL" id="GAQ08822.1"/>
    </source>
</evidence>
<organism evidence="7 8">
    <name type="scientific">Aspergillus lentulus</name>
    <dbReference type="NCBI Taxonomy" id="293939"/>
    <lineage>
        <taxon>Eukaryota</taxon>
        <taxon>Fungi</taxon>
        <taxon>Dikarya</taxon>
        <taxon>Ascomycota</taxon>
        <taxon>Pezizomycotina</taxon>
        <taxon>Eurotiomycetes</taxon>
        <taxon>Eurotiomycetidae</taxon>
        <taxon>Eurotiales</taxon>
        <taxon>Aspergillaceae</taxon>
        <taxon>Aspergillus</taxon>
        <taxon>Aspergillus subgen. Fumigati</taxon>
    </lineage>
</organism>
<evidence type="ECO:0000256" key="6">
    <source>
        <dbReference type="ARBA" id="ARBA00031849"/>
    </source>
</evidence>
<dbReference type="EMBL" id="BCLY01000012">
    <property type="protein sequence ID" value="GAQ08822.1"/>
    <property type="molecule type" value="Genomic_DNA"/>
</dbReference>
<gene>
    <name evidence="7" type="ORF">ALT_6143</name>
</gene>
<dbReference type="Proteomes" id="UP000051487">
    <property type="component" value="Unassembled WGS sequence"/>
</dbReference>
<comment type="caution">
    <text evidence="7">The sequence shown here is derived from an EMBL/GenBank/DDBJ whole genome shotgun (WGS) entry which is preliminary data.</text>
</comment>
<dbReference type="PANTHER" id="PTHR36091:SF1">
    <property type="entry name" value="ALTERED INHERITANCE OF MITOCHONDRIA PROTEIN 9, MITOCHONDRIAL"/>
    <property type="match status" value="1"/>
</dbReference>
<dbReference type="InterPro" id="IPR051035">
    <property type="entry name" value="Mito_inheritance_9"/>
</dbReference>
<protein>
    <recommendedName>
        <fullName evidence="3">Altered inheritance of mitochondria protein 9, mitochondrial</fullName>
    </recommendedName>
    <alternativeName>
        <fullName evidence="6">Found in mitochondrial proteome protein 29</fullName>
    </alternativeName>
</protein>
<dbReference type="AlphaFoldDB" id="A0AAN4PLV2"/>
<dbReference type="PANTHER" id="PTHR36091">
    <property type="entry name" value="ALTERED INHERITANCE OF MITOCHONDRIA PROTEIN 9, MITOCHONDRIAL"/>
    <property type="match status" value="1"/>
</dbReference>
<keyword evidence="4" id="KW-0809">Transit peptide</keyword>
<name>A0AAN4PLV2_ASPLE</name>
<sequence>MGPVATVLQKKQKSPSYRTFSRSINYVPPKDDALNKGIIWHNDLHTDNIFVDKDNPTQIASIIDWQAIPVYPIFLVDHHPSLIEYDGPKPERCIQPSLPENIEELSVQDGRAATELFLAQTLWLYYETQVYKEAQDLIRAFEYRESLQSELLSLIGSIFDDGEPHVQKLLADLTRDDVWKQLIGENNHGNPHVSCPLNYTQHDLDKQDEEYAKWERDVERKARVIDEIGVYTS</sequence>
<dbReference type="SUPFAM" id="SSF56112">
    <property type="entry name" value="Protein kinase-like (PK-like)"/>
    <property type="match status" value="1"/>
</dbReference>
<evidence type="ECO:0000256" key="5">
    <source>
        <dbReference type="ARBA" id="ARBA00023128"/>
    </source>
</evidence>
<comment type="similarity">
    <text evidence="2">Belongs to the AIM9 family.</text>
</comment>
<dbReference type="GO" id="GO:0005739">
    <property type="term" value="C:mitochondrion"/>
    <property type="evidence" value="ECO:0007669"/>
    <property type="project" value="UniProtKB-SubCell"/>
</dbReference>